<dbReference type="eggNOG" id="COG2265">
    <property type="taxonomic scope" value="Bacteria"/>
</dbReference>
<dbReference type="InterPro" id="IPR019012">
    <property type="entry name" value="RNA_cap_Gua-N2-MeTrfase"/>
</dbReference>
<keyword evidence="3" id="KW-1185">Reference proteome</keyword>
<protein>
    <recommendedName>
        <fullName evidence="1">THUMP-like domain-containing protein</fullName>
    </recommendedName>
</protein>
<name>F8AYL7_9ACTN</name>
<sequence length="404" mass="42398">MERFEALLTSAGSELLDRLASGAGGGAGTGGAGAAVGPRQALRLGTRLRAEYPTDLVVEALGQHELRAAAGSKFSRAMEMFFTRAGLEQASPQAVAEHTASRYAAGDIVADLCCGIGGDMLALARQHQVIAVDVDPLHLRVARANADVLGVGGNVTTVLSDVRDVGLAGAAAVFVDPARRAGQRRLRTGDSEPPLSWCLELAGRVAKVGIKAAPGLPREAAPAGWELEFIAVGRDLKEAVAWSPALATTGTRATLLPGGHTLTSTPAGQGASGVEAPVPVRAPGEYLLDPNPAVTRAGLVAELARELGAWKIDGRIAFLSADAPIRTPFGRSLRVIDSAPWNQKQLPARLRALDIRSVDIRRRGLAGDVDELRKRLKLSGTRRATLVMTRVDNRPWGLLCLADE</sequence>
<proteinExistence type="predicted"/>
<dbReference type="Pfam" id="PF18096">
    <property type="entry name" value="Thump_like"/>
    <property type="match status" value="1"/>
</dbReference>
<dbReference type="CDD" id="cd02440">
    <property type="entry name" value="AdoMet_MTases"/>
    <property type="match status" value="1"/>
</dbReference>
<dbReference type="STRING" id="656024.FsymDg_4332"/>
<dbReference type="PANTHER" id="PTHR14741">
    <property type="entry name" value="S-ADENOSYLMETHIONINE-DEPENDENT METHYLTRANSFERASE RELATED"/>
    <property type="match status" value="1"/>
</dbReference>
<dbReference type="Pfam" id="PF09445">
    <property type="entry name" value="Methyltransf_15"/>
    <property type="match status" value="1"/>
</dbReference>
<evidence type="ECO:0000313" key="3">
    <source>
        <dbReference type="Proteomes" id="UP000001549"/>
    </source>
</evidence>
<dbReference type="AlphaFoldDB" id="F8AYL7"/>
<dbReference type="PANTHER" id="PTHR14741:SF32">
    <property type="entry name" value="TRIMETHYLGUANOSINE SYNTHASE"/>
    <property type="match status" value="1"/>
</dbReference>
<organism evidence="2 3">
    <name type="scientific">Candidatus Protofrankia datiscae</name>
    <dbReference type="NCBI Taxonomy" id="2716812"/>
    <lineage>
        <taxon>Bacteria</taxon>
        <taxon>Bacillati</taxon>
        <taxon>Actinomycetota</taxon>
        <taxon>Actinomycetes</taxon>
        <taxon>Frankiales</taxon>
        <taxon>Frankiaceae</taxon>
        <taxon>Protofrankia</taxon>
    </lineage>
</organism>
<gene>
    <name evidence="2" type="ordered locus">FsymDg_4332</name>
</gene>
<dbReference type="Proteomes" id="UP000001549">
    <property type="component" value="Chromosome"/>
</dbReference>
<dbReference type="EMBL" id="CP002801">
    <property type="protein sequence ID" value="AEH11586.1"/>
    <property type="molecule type" value="Genomic_DNA"/>
</dbReference>
<reference evidence="2 3" key="1">
    <citation type="submission" date="2011-05" db="EMBL/GenBank/DDBJ databases">
        <title>Complete sequence of chromosome of Frankia symbiont of Datisca glomerata.</title>
        <authorList>
            <consortium name="US DOE Joint Genome Institute"/>
            <person name="Lucas S."/>
            <person name="Han J."/>
            <person name="Lapidus A."/>
            <person name="Cheng J.-F."/>
            <person name="Goodwin L."/>
            <person name="Pitluck S."/>
            <person name="Peters L."/>
            <person name="Mikhailova N."/>
            <person name="Chertkov O."/>
            <person name="Teshima H."/>
            <person name="Han C."/>
            <person name="Tapia R."/>
            <person name="Land M."/>
            <person name="Hauser L."/>
            <person name="Kyrpides N."/>
            <person name="Ivanova N."/>
            <person name="Pagani I."/>
            <person name="Berry A."/>
            <person name="Pawlowski K."/>
            <person name="Persson T."/>
            <person name="Vanden Heuvel B."/>
            <person name="Benson D."/>
            <person name="Woyke T."/>
        </authorList>
    </citation>
    <scope>NUCLEOTIDE SEQUENCE [LARGE SCALE GENOMIC DNA]</scope>
    <source>
        <strain evidence="3">4085684</strain>
    </source>
</reference>
<dbReference type="GO" id="GO:0008168">
    <property type="term" value="F:methyltransferase activity"/>
    <property type="evidence" value="ECO:0007669"/>
    <property type="project" value="InterPro"/>
</dbReference>
<accession>F8AYL7</accession>
<dbReference type="GO" id="GO:0036261">
    <property type="term" value="P:7-methylguanosine cap hypermethylation"/>
    <property type="evidence" value="ECO:0007669"/>
    <property type="project" value="InterPro"/>
</dbReference>
<evidence type="ECO:0000313" key="2">
    <source>
        <dbReference type="EMBL" id="AEH11586.1"/>
    </source>
</evidence>
<dbReference type="InterPro" id="IPR041497">
    <property type="entry name" value="Thump-like"/>
</dbReference>
<dbReference type="Gene3D" id="3.40.50.150">
    <property type="entry name" value="Vaccinia Virus protein VP39"/>
    <property type="match status" value="1"/>
</dbReference>
<dbReference type="HOGENOM" id="CLU_038123_1_1_11"/>
<dbReference type="SUPFAM" id="SSF53335">
    <property type="entry name" value="S-adenosyl-L-methionine-dependent methyltransferases"/>
    <property type="match status" value="1"/>
</dbReference>
<evidence type="ECO:0000259" key="1">
    <source>
        <dbReference type="Pfam" id="PF18096"/>
    </source>
</evidence>
<feature type="domain" description="THUMP-like" evidence="1">
    <location>
        <begin position="330"/>
        <end position="400"/>
    </location>
</feature>
<dbReference type="KEGG" id="fsy:FsymDg_4332"/>
<dbReference type="InterPro" id="IPR029063">
    <property type="entry name" value="SAM-dependent_MTases_sf"/>
</dbReference>